<feature type="transmembrane region" description="Helical" evidence="10">
    <location>
        <begin position="356"/>
        <end position="381"/>
    </location>
</feature>
<gene>
    <name evidence="11" type="ORF">BDV96DRAFT_492511</name>
</gene>
<dbReference type="GO" id="GO:0005886">
    <property type="term" value="C:plasma membrane"/>
    <property type="evidence" value="ECO:0007669"/>
    <property type="project" value="UniProtKB-SubCell"/>
</dbReference>
<evidence type="ECO:0000256" key="8">
    <source>
        <dbReference type="ARBA" id="ARBA00035585"/>
    </source>
</evidence>
<keyword evidence="12" id="KW-1185">Reference proteome</keyword>
<comment type="similarity">
    <text evidence="7">Belongs to the fluoride channel Fluc/FEX (TC 1.A.43) family.</text>
</comment>
<evidence type="ECO:0000256" key="5">
    <source>
        <dbReference type="ARBA" id="ARBA00022989"/>
    </source>
</evidence>
<dbReference type="Pfam" id="PF02537">
    <property type="entry name" value="CRCB"/>
    <property type="match status" value="2"/>
</dbReference>
<feature type="transmembrane region" description="Helical" evidence="10">
    <location>
        <begin position="433"/>
        <end position="458"/>
    </location>
</feature>
<feature type="transmembrane region" description="Helical" evidence="10">
    <location>
        <begin position="328"/>
        <end position="349"/>
    </location>
</feature>
<evidence type="ECO:0000256" key="7">
    <source>
        <dbReference type="ARBA" id="ARBA00035120"/>
    </source>
</evidence>
<dbReference type="InterPro" id="IPR003691">
    <property type="entry name" value="FluC"/>
</dbReference>
<dbReference type="OrthoDB" id="409792at2759"/>
<keyword evidence="4 10" id="KW-0812">Transmembrane</keyword>
<dbReference type="GO" id="GO:1903425">
    <property type="term" value="F:fluoride transmembrane transporter activity"/>
    <property type="evidence" value="ECO:0007669"/>
    <property type="project" value="TreeGrafter"/>
</dbReference>
<feature type="compositionally biased region" description="Basic and acidic residues" evidence="9">
    <location>
        <begin position="78"/>
        <end position="109"/>
    </location>
</feature>
<evidence type="ECO:0000256" key="4">
    <source>
        <dbReference type="ARBA" id="ARBA00022692"/>
    </source>
</evidence>
<protein>
    <submittedName>
        <fullName evidence="11">CrcB-like protein-domain-containing protein</fullName>
    </submittedName>
</protein>
<accession>A0A6A5Z8E3</accession>
<dbReference type="AlphaFoldDB" id="A0A6A5Z8E3"/>
<dbReference type="PANTHER" id="PTHR28259:SF1">
    <property type="entry name" value="FLUORIDE EXPORT PROTEIN 1-RELATED"/>
    <property type="match status" value="1"/>
</dbReference>
<dbReference type="EMBL" id="ML977322">
    <property type="protein sequence ID" value="KAF2115702.1"/>
    <property type="molecule type" value="Genomic_DNA"/>
</dbReference>
<evidence type="ECO:0000256" key="1">
    <source>
        <dbReference type="ARBA" id="ARBA00002598"/>
    </source>
</evidence>
<keyword evidence="5 10" id="KW-1133">Transmembrane helix</keyword>
<evidence type="ECO:0000313" key="12">
    <source>
        <dbReference type="Proteomes" id="UP000799770"/>
    </source>
</evidence>
<sequence length="467" mass="50931">MEHVPRELDPPRPSVTDDAPEGYDNLDELALTPISLQERQSGHRRSITSNPAESELLDEDIEAGVAGIDELAAPPPDENPREDRLGYHQSLEEERDIERRQSAKERPEERLPLREKLIVELYTTSWLIFFSLLGTLARLGVEWLGAYPNAPVTTKVIWANLGGSFVLGFLQEDRALFAEQRGPNLSSQSEPEKGHDKIQAEHLAVKKTLPLYIGLSVGFCGSFTSFSSFMRDAFLTLANDSAGKDNVVVPRSAGWSVCAVLAVVIIEVAVSLSALATGAHFAIALLPILSKLPKLNSAWYLNPLAVLFGYGSWLCVVFLAIWPPQNRWRGEVVFTIVFAPLGTLLRFFLSIKMNRLIASFPLGTFSSNIFGAAIIGLAYGLQHTSLQPAGREVGGGILGCQILEGIMEGFCGCLTTVSTWVAELRSLRKRHAYIYGVASIGVGLSLVIVICGSMTWTLGLSSPACHV</sequence>
<evidence type="ECO:0000256" key="6">
    <source>
        <dbReference type="ARBA" id="ARBA00023136"/>
    </source>
</evidence>
<keyword evidence="3" id="KW-1003">Cell membrane</keyword>
<name>A0A6A5Z8E3_9PLEO</name>
<proteinExistence type="inferred from homology"/>
<evidence type="ECO:0000256" key="2">
    <source>
        <dbReference type="ARBA" id="ARBA00004651"/>
    </source>
</evidence>
<dbReference type="Proteomes" id="UP000799770">
    <property type="component" value="Unassembled WGS sequence"/>
</dbReference>
<keyword evidence="6 10" id="KW-0472">Membrane</keyword>
<evidence type="ECO:0000256" key="10">
    <source>
        <dbReference type="SAM" id="Phobius"/>
    </source>
</evidence>
<reference evidence="11" key="1">
    <citation type="journal article" date="2020" name="Stud. Mycol.">
        <title>101 Dothideomycetes genomes: a test case for predicting lifestyles and emergence of pathogens.</title>
        <authorList>
            <person name="Haridas S."/>
            <person name="Albert R."/>
            <person name="Binder M."/>
            <person name="Bloem J."/>
            <person name="Labutti K."/>
            <person name="Salamov A."/>
            <person name="Andreopoulos B."/>
            <person name="Baker S."/>
            <person name="Barry K."/>
            <person name="Bills G."/>
            <person name="Bluhm B."/>
            <person name="Cannon C."/>
            <person name="Castanera R."/>
            <person name="Culley D."/>
            <person name="Daum C."/>
            <person name="Ezra D."/>
            <person name="Gonzalez J."/>
            <person name="Henrissat B."/>
            <person name="Kuo A."/>
            <person name="Liang C."/>
            <person name="Lipzen A."/>
            <person name="Lutzoni F."/>
            <person name="Magnuson J."/>
            <person name="Mondo S."/>
            <person name="Nolan M."/>
            <person name="Ohm R."/>
            <person name="Pangilinan J."/>
            <person name="Park H.-J."/>
            <person name="Ramirez L."/>
            <person name="Alfaro M."/>
            <person name="Sun H."/>
            <person name="Tritt A."/>
            <person name="Yoshinaga Y."/>
            <person name="Zwiers L.-H."/>
            <person name="Turgeon B."/>
            <person name="Goodwin S."/>
            <person name="Spatafora J."/>
            <person name="Crous P."/>
            <person name="Grigoriev I."/>
        </authorList>
    </citation>
    <scope>NUCLEOTIDE SEQUENCE</scope>
    <source>
        <strain evidence="11">CBS 627.86</strain>
    </source>
</reference>
<feature type="compositionally biased region" description="Basic and acidic residues" evidence="9">
    <location>
        <begin position="1"/>
        <end position="10"/>
    </location>
</feature>
<feature type="transmembrane region" description="Helical" evidence="10">
    <location>
        <begin position="393"/>
        <end position="421"/>
    </location>
</feature>
<comment type="subcellular location">
    <subcellularLocation>
        <location evidence="2">Cell membrane</location>
        <topology evidence="2">Multi-pass membrane protein</topology>
    </subcellularLocation>
</comment>
<evidence type="ECO:0000313" key="11">
    <source>
        <dbReference type="EMBL" id="KAF2115702.1"/>
    </source>
</evidence>
<feature type="transmembrane region" description="Helical" evidence="10">
    <location>
        <begin position="209"/>
        <end position="230"/>
    </location>
</feature>
<feature type="region of interest" description="Disordered" evidence="9">
    <location>
        <begin position="1"/>
        <end position="109"/>
    </location>
</feature>
<evidence type="ECO:0000256" key="9">
    <source>
        <dbReference type="SAM" id="MobiDB-lite"/>
    </source>
</evidence>
<evidence type="ECO:0000256" key="3">
    <source>
        <dbReference type="ARBA" id="ARBA00022475"/>
    </source>
</evidence>
<feature type="compositionally biased region" description="Acidic residues" evidence="9">
    <location>
        <begin position="18"/>
        <end position="27"/>
    </location>
</feature>
<feature type="transmembrane region" description="Helical" evidence="10">
    <location>
        <begin position="253"/>
        <end position="286"/>
    </location>
</feature>
<comment type="catalytic activity">
    <reaction evidence="8">
        <text>fluoride(in) = fluoride(out)</text>
        <dbReference type="Rhea" id="RHEA:76159"/>
        <dbReference type="ChEBI" id="CHEBI:17051"/>
    </reaction>
    <physiologicalReaction direction="left-to-right" evidence="8">
        <dbReference type="Rhea" id="RHEA:76160"/>
    </physiologicalReaction>
</comment>
<organism evidence="11 12">
    <name type="scientific">Lophiotrema nucula</name>
    <dbReference type="NCBI Taxonomy" id="690887"/>
    <lineage>
        <taxon>Eukaryota</taxon>
        <taxon>Fungi</taxon>
        <taxon>Dikarya</taxon>
        <taxon>Ascomycota</taxon>
        <taxon>Pezizomycotina</taxon>
        <taxon>Dothideomycetes</taxon>
        <taxon>Pleosporomycetidae</taxon>
        <taxon>Pleosporales</taxon>
        <taxon>Lophiotremataceae</taxon>
        <taxon>Lophiotrema</taxon>
    </lineage>
</organism>
<dbReference type="PANTHER" id="PTHR28259">
    <property type="entry name" value="FLUORIDE EXPORT PROTEIN 1-RELATED"/>
    <property type="match status" value="1"/>
</dbReference>
<comment type="function">
    <text evidence="1">Fluoride channel required for the rapid expulsion of cytoplasmic fluoride.</text>
</comment>
<feature type="transmembrane region" description="Helical" evidence="10">
    <location>
        <begin position="298"/>
        <end position="322"/>
    </location>
</feature>